<gene>
    <name evidence="1" type="ORF">CAP_0794</name>
</gene>
<evidence type="ECO:0000313" key="1">
    <source>
        <dbReference type="EMBL" id="EYF07315.1"/>
    </source>
</evidence>
<dbReference type="Proteomes" id="UP000019678">
    <property type="component" value="Unassembled WGS sequence"/>
</dbReference>
<keyword evidence="2" id="KW-1185">Reference proteome</keyword>
<dbReference type="EMBL" id="ASRX01000011">
    <property type="protein sequence ID" value="EYF07315.1"/>
    <property type="molecule type" value="Genomic_DNA"/>
</dbReference>
<reference evidence="1 2" key="1">
    <citation type="submission" date="2013-05" db="EMBL/GenBank/DDBJ databases">
        <title>Genome assembly of Chondromyces apiculatus DSM 436.</title>
        <authorList>
            <person name="Sharma G."/>
            <person name="Khatri I."/>
            <person name="Kaur C."/>
            <person name="Mayilraj S."/>
            <person name="Subramanian S."/>
        </authorList>
    </citation>
    <scope>NUCLEOTIDE SEQUENCE [LARGE SCALE GENOMIC DNA]</scope>
    <source>
        <strain evidence="1 2">DSM 436</strain>
    </source>
</reference>
<dbReference type="RefSeq" id="WP_044238445.1">
    <property type="nucleotide sequence ID" value="NZ_ASRX01000011.1"/>
</dbReference>
<dbReference type="STRING" id="1192034.CAP_0794"/>
<comment type="caution">
    <text evidence="1">The sequence shown here is derived from an EMBL/GenBank/DDBJ whole genome shotgun (WGS) entry which is preliminary data.</text>
</comment>
<dbReference type="OrthoDB" id="5510509at2"/>
<accession>A0A017TEQ7</accession>
<evidence type="ECO:0000313" key="2">
    <source>
        <dbReference type="Proteomes" id="UP000019678"/>
    </source>
</evidence>
<sequence length="186" mass="19445">MTWAIAGGLLLLLLLAVVIVSARKYRRLLAASHLVELGQGLVRLKASALDASRSEGVPDPAKHVFVSSAGAVVAYTVASAEDAHQHHLSLSYRGGPLALGAAGILLSFCARTLPVPMAQIQVGRSDRGVFHAVWSLSDEAHDALAATPAIVPNLQEIPSVMAACLEEARRLGPIARIALPPEINAS</sequence>
<dbReference type="AlphaFoldDB" id="A0A017TEQ7"/>
<organism evidence="1 2">
    <name type="scientific">Chondromyces apiculatus DSM 436</name>
    <dbReference type="NCBI Taxonomy" id="1192034"/>
    <lineage>
        <taxon>Bacteria</taxon>
        <taxon>Pseudomonadati</taxon>
        <taxon>Myxococcota</taxon>
        <taxon>Polyangia</taxon>
        <taxon>Polyangiales</taxon>
        <taxon>Polyangiaceae</taxon>
        <taxon>Chondromyces</taxon>
    </lineage>
</organism>
<protein>
    <submittedName>
        <fullName evidence="1">Uncharacterized protein</fullName>
    </submittedName>
</protein>
<name>A0A017TEQ7_9BACT</name>
<proteinExistence type="predicted"/>